<sequence>MKYSHILLVFCFLWSGTDAFSQKLTEKRVKKLFEESAVMQEHFVGFILQDESGKVVYSQNPDIHFVPASNTKLLTLYAAIHILTDSIPAIEYEISGDSLIVWGTGDPSFLNPKLDNGKVFDFLKQSAQEIYLANQPNLEYEPSFWRSDPSHFPIYANTMLVKADGSGFLSISPRAMAGFLRPDSSYSSKKFDIVRSKKESVLLYPLLPIPSDFDDKVPFPMSMEMSRFLLEDTLKRQVKIVERKKTKSLETLYSVPSDSLYKHMMLPSDNFIAEQLLILCSSVLGDTLDPKITIRYAKENLFEGINHPPIWEDGSGLSRYNLFTPRTILEILNRVETLVGSKQRLRNLLPAGGLSGTLKNAYELDNGEAFVWAKTGTLKNMHLQSGWIDTRKGQTYRFVFMNNNFVKPTEEVRKEMVRIMTHIHEKY</sequence>
<keyword evidence="2" id="KW-0378">Hydrolase</keyword>
<comment type="similarity">
    <text evidence="1">Belongs to the peptidase S13 family.</text>
</comment>
<evidence type="ECO:0000256" key="2">
    <source>
        <dbReference type="ARBA" id="ARBA00022801"/>
    </source>
</evidence>
<dbReference type="SUPFAM" id="SSF56601">
    <property type="entry name" value="beta-lactamase/transpeptidase-like"/>
    <property type="match status" value="1"/>
</dbReference>
<reference evidence="3 4" key="1">
    <citation type="submission" date="2018-03" db="EMBL/GenBank/DDBJ databases">
        <title>Genomic Encyclopedia of Archaeal and Bacterial Type Strains, Phase II (KMG-II): from individual species to whole genera.</title>
        <authorList>
            <person name="Goeker M."/>
        </authorList>
    </citation>
    <scope>NUCLEOTIDE SEQUENCE [LARGE SCALE GENOMIC DNA]</scope>
    <source>
        <strain evidence="3 4">DSM 27929</strain>
    </source>
</reference>
<dbReference type="Proteomes" id="UP000238157">
    <property type="component" value="Unassembled WGS sequence"/>
</dbReference>
<dbReference type="InterPro" id="IPR000667">
    <property type="entry name" value="Peptidase_S13"/>
</dbReference>
<dbReference type="GO" id="GO:0000270">
    <property type="term" value="P:peptidoglycan metabolic process"/>
    <property type="evidence" value="ECO:0007669"/>
    <property type="project" value="TreeGrafter"/>
</dbReference>
<dbReference type="Pfam" id="PF02113">
    <property type="entry name" value="Peptidase_S13"/>
    <property type="match status" value="2"/>
</dbReference>
<dbReference type="OrthoDB" id="9802627at2"/>
<accession>A0A2T0WKG6</accession>
<evidence type="ECO:0000313" key="3">
    <source>
        <dbReference type="EMBL" id="PRY87196.1"/>
    </source>
</evidence>
<dbReference type="AlphaFoldDB" id="A0A2T0WKG6"/>
<dbReference type="GO" id="GO:0006508">
    <property type="term" value="P:proteolysis"/>
    <property type="evidence" value="ECO:0007669"/>
    <property type="project" value="InterPro"/>
</dbReference>
<protein>
    <submittedName>
        <fullName evidence="3">D-alanyl-D-alanine carboxypeptidase/D-alanyl-D-alanine-endopeptidase (Penicillin-binding protein 4)</fullName>
    </submittedName>
</protein>
<organism evidence="3 4">
    <name type="scientific">Mongoliibacter ruber</name>
    <dbReference type="NCBI Taxonomy" id="1750599"/>
    <lineage>
        <taxon>Bacteria</taxon>
        <taxon>Pseudomonadati</taxon>
        <taxon>Bacteroidota</taxon>
        <taxon>Cytophagia</taxon>
        <taxon>Cytophagales</taxon>
        <taxon>Cyclobacteriaceae</taxon>
        <taxon>Mongoliibacter</taxon>
    </lineage>
</organism>
<dbReference type="PANTHER" id="PTHR30023:SF0">
    <property type="entry name" value="PENICILLIN-SENSITIVE CARBOXYPEPTIDASE A"/>
    <property type="match status" value="1"/>
</dbReference>
<name>A0A2T0WKG6_9BACT</name>
<comment type="caution">
    <text evidence="3">The sequence shown here is derived from an EMBL/GenBank/DDBJ whole genome shotgun (WGS) entry which is preliminary data.</text>
</comment>
<evidence type="ECO:0000256" key="1">
    <source>
        <dbReference type="ARBA" id="ARBA00006096"/>
    </source>
</evidence>
<gene>
    <name evidence="3" type="ORF">CLW00_107266</name>
</gene>
<proteinExistence type="inferred from homology"/>
<dbReference type="PANTHER" id="PTHR30023">
    <property type="entry name" value="D-ALANYL-D-ALANINE CARBOXYPEPTIDASE"/>
    <property type="match status" value="1"/>
</dbReference>
<keyword evidence="3" id="KW-0121">Carboxypeptidase</keyword>
<dbReference type="GO" id="GO:0004185">
    <property type="term" value="F:serine-type carboxypeptidase activity"/>
    <property type="evidence" value="ECO:0007669"/>
    <property type="project" value="InterPro"/>
</dbReference>
<keyword evidence="3" id="KW-0645">Protease</keyword>
<dbReference type="EMBL" id="PVTR01000007">
    <property type="protein sequence ID" value="PRY87196.1"/>
    <property type="molecule type" value="Genomic_DNA"/>
</dbReference>
<keyword evidence="4" id="KW-1185">Reference proteome</keyword>
<evidence type="ECO:0000313" key="4">
    <source>
        <dbReference type="Proteomes" id="UP000238157"/>
    </source>
</evidence>
<dbReference type="PRINTS" id="PR00922">
    <property type="entry name" value="DADACBPTASE3"/>
</dbReference>
<dbReference type="InterPro" id="IPR012338">
    <property type="entry name" value="Beta-lactam/transpept-like"/>
</dbReference>
<dbReference type="Gene3D" id="3.40.710.10">
    <property type="entry name" value="DD-peptidase/beta-lactamase superfamily"/>
    <property type="match status" value="2"/>
</dbReference>